<feature type="binding site" evidence="5">
    <location>
        <position position="155"/>
    </location>
    <ligand>
        <name>S-adenosyl-L-methionine</name>
        <dbReference type="ChEBI" id="CHEBI:59789"/>
    </ligand>
</feature>
<dbReference type="InterPro" id="IPR040758">
    <property type="entry name" value="PrmC_N"/>
</dbReference>
<evidence type="ECO:0000256" key="4">
    <source>
        <dbReference type="ARBA" id="ARBA00048391"/>
    </source>
</evidence>
<evidence type="ECO:0000259" key="6">
    <source>
        <dbReference type="Pfam" id="PF05175"/>
    </source>
</evidence>
<dbReference type="GO" id="GO:0003676">
    <property type="term" value="F:nucleic acid binding"/>
    <property type="evidence" value="ECO:0007669"/>
    <property type="project" value="InterPro"/>
</dbReference>
<dbReference type="InterPro" id="IPR004556">
    <property type="entry name" value="HemK-like"/>
</dbReference>
<feature type="binding site" evidence="5">
    <location>
        <position position="198"/>
    </location>
    <ligand>
        <name>S-adenosyl-L-methionine</name>
        <dbReference type="ChEBI" id="CHEBI:59789"/>
    </ligand>
</feature>
<feature type="domain" description="Release factor glutamine methyltransferase N-terminal" evidence="7">
    <location>
        <begin position="15"/>
        <end position="85"/>
    </location>
</feature>
<dbReference type="GO" id="GO:0102559">
    <property type="term" value="F:peptide chain release factor N(5)-glutamine methyltransferase activity"/>
    <property type="evidence" value="ECO:0007669"/>
    <property type="project" value="UniProtKB-EC"/>
</dbReference>
<dbReference type="EMBL" id="QNRK01000005">
    <property type="protein sequence ID" value="RBP16437.1"/>
    <property type="molecule type" value="Genomic_DNA"/>
</dbReference>
<dbReference type="NCBIfam" id="TIGR00536">
    <property type="entry name" value="hemK_fam"/>
    <property type="match status" value="1"/>
</dbReference>
<dbReference type="InterPro" id="IPR029063">
    <property type="entry name" value="SAM-dependent_MTases_sf"/>
</dbReference>
<dbReference type="CDD" id="cd02440">
    <property type="entry name" value="AdoMet_MTases"/>
    <property type="match status" value="1"/>
</dbReference>
<dbReference type="OrthoDB" id="9800643at2"/>
<feature type="binding site" evidence="5">
    <location>
        <begin position="198"/>
        <end position="201"/>
    </location>
    <ligand>
        <name>substrate</name>
    </ligand>
</feature>
<reference evidence="8 9" key="1">
    <citation type="submission" date="2018-06" db="EMBL/GenBank/DDBJ databases">
        <title>Genomic Encyclopedia of Type Strains, Phase IV (KMG-IV): sequencing the most valuable type-strain genomes for metagenomic binning, comparative biology and taxonomic classification.</title>
        <authorList>
            <person name="Goeker M."/>
        </authorList>
    </citation>
    <scope>NUCLEOTIDE SEQUENCE [LARGE SCALE GENOMIC DNA]</scope>
    <source>
        <strain evidence="8 9">DSM 24875</strain>
    </source>
</reference>
<name>A0A366FPF6_9HYPH</name>
<feature type="domain" description="Methyltransferase small" evidence="6">
    <location>
        <begin position="127"/>
        <end position="206"/>
    </location>
</feature>
<evidence type="ECO:0000256" key="5">
    <source>
        <dbReference type="HAMAP-Rule" id="MF_02126"/>
    </source>
</evidence>
<comment type="catalytic activity">
    <reaction evidence="4 5">
        <text>L-glutaminyl-[peptide chain release factor] + S-adenosyl-L-methionine = N(5)-methyl-L-glutaminyl-[peptide chain release factor] + S-adenosyl-L-homocysteine + H(+)</text>
        <dbReference type="Rhea" id="RHEA:42896"/>
        <dbReference type="Rhea" id="RHEA-COMP:10271"/>
        <dbReference type="Rhea" id="RHEA-COMP:10272"/>
        <dbReference type="ChEBI" id="CHEBI:15378"/>
        <dbReference type="ChEBI" id="CHEBI:30011"/>
        <dbReference type="ChEBI" id="CHEBI:57856"/>
        <dbReference type="ChEBI" id="CHEBI:59789"/>
        <dbReference type="ChEBI" id="CHEBI:61891"/>
        <dbReference type="EC" id="2.1.1.297"/>
    </reaction>
</comment>
<dbReference type="Pfam" id="PF17827">
    <property type="entry name" value="PrmC_N"/>
    <property type="match status" value="1"/>
</dbReference>
<dbReference type="Gene3D" id="1.10.8.10">
    <property type="entry name" value="DNA helicase RuvA subunit, C-terminal domain"/>
    <property type="match status" value="1"/>
</dbReference>
<keyword evidence="9" id="KW-1185">Reference proteome</keyword>
<dbReference type="PRINTS" id="PR00507">
    <property type="entry name" value="N12N6MTFRASE"/>
</dbReference>
<feature type="binding site" evidence="5">
    <location>
        <position position="184"/>
    </location>
    <ligand>
        <name>S-adenosyl-L-methionine</name>
        <dbReference type="ChEBI" id="CHEBI:59789"/>
    </ligand>
</feature>
<comment type="caution">
    <text evidence="8">The sequence shown here is derived from an EMBL/GenBank/DDBJ whole genome shotgun (WGS) entry which is preliminary data.</text>
</comment>
<dbReference type="EC" id="2.1.1.297" evidence="5"/>
<dbReference type="InterPro" id="IPR050320">
    <property type="entry name" value="N5-glutamine_MTase"/>
</dbReference>
<dbReference type="SUPFAM" id="SSF53335">
    <property type="entry name" value="S-adenosyl-L-methionine-dependent methyltransferases"/>
    <property type="match status" value="1"/>
</dbReference>
<sequence length="292" mass="30375">MSRRHGLGAATSRAEALAWLAETFGAAGIEEPKREARLALCHAGGFAAASLIAEPERSLGEPAAARLTEFAARRAAGEPFSKIAGRREFWGLTLIVSPEVLDPRPETETLVEAALKILGARRRNPLRILDLGVGSGAILCALLTECPMAQGLGVDASPAAVAVASRNIEACGLAGRADIRLGSWTEGVEGPFDLIVSNPPYVPSAEIDTLAREVRDFDPRLALDGGADGLDAYRTILPAAASLLSPGGRLIVEVGAGQGGAVLGLAARLGFVHAETRRDLAGIDRVVIGERP</sequence>
<gene>
    <name evidence="5" type="primary">prmC</name>
    <name evidence="8" type="ORF">DFR50_10579</name>
</gene>
<dbReference type="Proteomes" id="UP000253529">
    <property type="component" value="Unassembled WGS sequence"/>
</dbReference>
<dbReference type="InterPro" id="IPR007848">
    <property type="entry name" value="Small_mtfrase_dom"/>
</dbReference>
<dbReference type="AlphaFoldDB" id="A0A366FPF6"/>
<accession>A0A366FPF6</accession>
<dbReference type="PANTHER" id="PTHR18895:SF74">
    <property type="entry name" value="MTRF1L RELEASE FACTOR GLUTAMINE METHYLTRANSFERASE"/>
    <property type="match status" value="1"/>
</dbReference>
<dbReference type="RefSeq" id="WP_113888240.1">
    <property type="nucleotide sequence ID" value="NZ_QNRK01000005.1"/>
</dbReference>
<evidence type="ECO:0000313" key="9">
    <source>
        <dbReference type="Proteomes" id="UP000253529"/>
    </source>
</evidence>
<dbReference type="Pfam" id="PF05175">
    <property type="entry name" value="MTS"/>
    <property type="match status" value="1"/>
</dbReference>
<dbReference type="GO" id="GO:0032259">
    <property type="term" value="P:methylation"/>
    <property type="evidence" value="ECO:0007669"/>
    <property type="project" value="UniProtKB-KW"/>
</dbReference>
<dbReference type="Gene3D" id="3.40.50.150">
    <property type="entry name" value="Vaccinia Virus protein VP39"/>
    <property type="match status" value="1"/>
</dbReference>
<keyword evidence="2 5" id="KW-0808">Transferase</keyword>
<dbReference type="InterPro" id="IPR002052">
    <property type="entry name" value="DNA_methylase_N6_adenine_CS"/>
</dbReference>
<evidence type="ECO:0000256" key="3">
    <source>
        <dbReference type="ARBA" id="ARBA00022691"/>
    </source>
</evidence>
<dbReference type="InterPro" id="IPR019874">
    <property type="entry name" value="RF_methyltr_PrmC"/>
</dbReference>
<keyword evidence="3 5" id="KW-0949">S-adenosyl-L-methionine</keyword>
<organism evidence="8 9">
    <name type="scientific">Roseiarcus fermentans</name>
    <dbReference type="NCBI Taxonomy" id="1473586"/>
    <lineage>
        <taxon>Bacteria</taxon>
        <taxon>Pseudomonadati</taxon>
        <taxon>Pseudomonadota</taxon>
        <taxon>Alphaproteobacteria</taxon>
        <taxon>Hyphomicrobiales</taxon>
        <taxon>Roseiarcaceae</taxon>
        <taxon>Roseiarcus</taxon>
    </lineage>
</organism>
<evidence type="ECO:0000256" key="1">
    <source>
        <dbReference type="ARBA" id="ARBA00022603"/>
    </source>
</evidence>
<dbReference type="NCBIfam" id="TIGR03534">
    <property type="entry name" value="RF_mod_PrmC"/>
    <property type="match status" value="1"/>
</dbReference>
<proteinExistence type="inferred from homology"/>
<comment type="function">
    <text evidence="5">Methylates the class 1 translation termination release factors RF1/PrfA and RF2/PrfB on the glutamine residue of the universally conserved GGQ motif.</text>
</comment>
<evidence type="ECO:0000256" key="2">
    <source>
        <dbReference type="ARBA" id="ARBA00022679"/>
    </source>
</evidence>
<keyword evidence="1 5" id="KW-0489">Methyltransferase</keyword>
<feature type="binding site" evidence="5">
    <location>
        <begin position="132"/>
        <end position="136"/>
    </location>
    <ligand>
        <name>S-adenosyl-L-methionine</name>
        <dbReference type="ChEBI" id="CHEBI:59789"/>
    </ligand>
</feature>
<dbReference type="PROSITE" id="PS00092">
    <property type="entry name" value="N6_MTASE"/>
    <property type="match status" value="1"/>
</dbReference>
<dbReference type="PANTHER" id="PTHR18895">
    <property type="entry name" value="HEMK METHYLTRANSFERASE"/>
    <property type="match status" value="1"/>
</dbReference>
<protein>
    <recommendedName>
        <fullName evidence="5">Release factor glutamine methyltransferase</fullName>
        <shortName evidence="5">RF MTase</shortName>
        <ecNumber evidence="5">2.1.1.297</ecNumber>
    </recommendedName>
    <alternativeName>
        <fullName evidence="5">N5-glutamine methyltransferase PrmC</fullName>
    </alternativeName>
    <alternativeName>
        <fullName evidence="5">Protein-(glutamine-N5) MTase PrmC</fullName>
    </alternativeName>
    <alternativeName>
        <fullName evidence="5">Protein-glutamine N-methyltransferase PrmC</fullName>
    </alternativeName>
</protein>
<dbReference type="HAMAP" id="MF_02126">
    <property type="entry name" value="RF_methyltr_PrmC"/>
    <property type="match status" value="1"/>
</dbReference>
<comment type="similarity">
    <text evidence="5">Belongs to the protein N5-glutamine methyltransferase family. PrmC subfamily.</text>
</comment>
<evidence type="ECO:0000313" key="8">
    <source>
        <dbReference type="EMBL" id="RBP16437.1"/>
    </source>
</evidence>
<evidence type="ECO:0000259" key="7">
    <source>
        <dbReference type="Pfam" id="PF17827"/>
    </source>
</evidence>